<dbReference type="InterPro" id="IPR011990">
    <property type="entry name" value="TPR-like_helical_dom_sf"/>
</dbReference>
<dbReference type="Proteomes" id="UP001595710">
    <property type="component" value="Unassembled WGS sequence"/>
</dbReference>
<feature type="chain" id="PRO_5045809406" evidence="2">
    <location>
        <begin position="20"/>
        <end position="867"/>
    </location>
</feature>
<dbReference type="PROSITE" id="PS51257">
    <property type="entry name" value="PROKAR_LIPOPROTEIN"/>
    <property type="match status" value="1"/>
</dbReference>
<dbReference type="Pfam" id="PF13181">
    <property type="entry name" value="TPR_8"/>
    <property type="match status" value="1"/>
</dbReference>
<dbReference type="SMART" id="SM00028">
    <property type="entry name" value="TPR"/>
    <property type="match status" value="11"/>
</dbReference>
<dbReference type="Gene3D" id="1.25.40.10">
    <property type="entry name" value="Tetratricopeptide repeat domain"/>
    <property type="match status" value="5"/>
</dbReference>
<keyword evidence="1" id="KW-0802">TPR repeat</keyword>
<dbReference type="PROSITE" id="PS50005">
    <property type="entry name" value="TPR"/>
    <property type="match status" value="4"/>
</dbReference>
<dbReference type="InterPro" id="IPR019734">
    <property type="entry name" value="TPR_rpt"/>
</dbReference>
<name>A0ABV7WQY6_9GAMM</name>
<feature type="repeat" description="TPR" evidence="1">
    <location>
        <begin position="821"/>
        <end position="854"/>
    </location>
</feature>
<evidence type="ECO:0000313" key="3">
    <source>
        <dbReference type="EMBL" id="MFC3701592.1"/>
    </source>
</evidence>
<comment type="caution">
    <text evidence="3">The sequence shown here is derived from an EMBL/GenBank/DDBJ whole genome shotgun (WGS) entry which is preliminary data.</text>
</comment>
<keyword evidence="4" id="KW-1185">Reference proteome</keyword>
<evidence type="ECO:0000256" key="1">
    <source>
        <dbReference type="PROSITE-ProRule" id="PRU00339"/>
    </source>
</evidence>
<feature type="repeat" description="TPR" evidence="1">
    <location>
        <begin position="410"/>
        <end position="443"/>
    </location>
</feature>
<feature type="signal peptide" evidence="2">
    <location>
        <begin position="1"/>
        <end position="19"/>
    </location>
</feature>
<gene>
    <name evidence="3" type="ORF">ACFOND_08090</name>
</gene>
<feature type="repeat" description="TPR" evidence="1">
    <location>
        <begin position="512"/>
        <end position="545"/>
    </location>
</feature>
<feature type="repeat" description="TPR" evidence="1">
    <location>
        <begin position="754"/>
        <end position="787"/>
    </location>
</feature>
<keyword evidence="2" id="KW-0732">Signal</keyword>
<accession>A0ABV7WQY6</accession>
<evidence type="ECO:0000256" key="2">
    <source>
        <dbReference type="SAM" id="SignalP"/>
    </source>
</evidence>
<sequence>MYFRNLALAITLASTLVISACNSEQSAEKADGFIKRSEAYEKQGQYRATLIEIRNAMQAEPENLEHIQRYAEVLIKIGSVLEAEALLSEVANKNHALNLLLADALLKQGKFVSASKVLNEIGNQADTQLQLDYLNAMVDYLSGEQDAAFKDLRALVKKPNAPKAAMYEFINVLIQNQQFAEAQQWVDFSLAKNSNDAQALYYKAKLAYEDNQLENAESYLTEALIQLPETDVLLQERIQVLELLSTTLTALGRSTEAFVYQKIIREANPEAFAAKQQYKDALAAASQGDLAAAKNAFEDILTQFPNNQQAALLLGLIHLEEGDIATGESLLSENLDAETAPVSIIRATALAQSEQGKSKEALDVLERALLVRPDDSTLLALYGIISINSGEARQGLAAVSKALQLEPSRTRLHLLLAQYYVEQDQYDLALGHLRQSFAKAPDDWSTTGYYLATLLESKQQGEAVRVRDSLYNQFPKDQASLWLVAMTDYKMGNLNEAIARLKELVKIAPTNENALNALGGMHQQAEQYDLAAYYWLKALQVNPGNPNYLQALVQNASRQKSYGELAKWLSDQANQNKDIALPLHSVLVELYVNGKNMDQANAVANLYKNTDHPYAKEMQANILRGQALASAEQQDWPSALKHIDDALKIIPSSTQLTLLATQFEFSAGDGEAALNRINALLDINSRNYSAVAVKSQLIEKLEGKVKAFEYIDSVWQEQPNGALLNAYLYFLQSELPTEVEKELQRLISVEPNNDKAHVLIANNYLEKGQHVEAIASYEQALANNPQSVTALNNLAWLLKEDKVERALGYANKAAQLAPNSPNVLDTLAWILHLKGDKKQALETINKAIKIDPNNTELQQHKAQILGA</sequence>
<dbReference type="RefSeq" id="WP_290280714.1">
    <property type="nucleotide sequence ID" value="NZ_JAUFQI010000001.1"/>
</dbReference>
<organism evidence="3 4">
    <name type="scientific">Reinekea marina</name>
    <dbReference type="NCBI Taxonomy" id="1310421"/>
    <lineage>
        <taxon>Bacteria</taxon>
        <taxon>Pseudomonadati</taxon>
        <taxon>Pseudomonadota</taxon>
        <taxon>Gammaproteobacteria</taxon>
        <taxon>Oceanospirillales</taxon>
        <taxon>Saccharospirillaceae</taxon>
        <taxon>Reinekea</taxon>
    </lineage>
</organism>
<protein>
    <submittedName>
        <fullName evidence="3">Tetratricopeptide repeat protein</fullName>
    </submittedName>
</protein>
<proteinExistence type="predicted"/>
<dbReference type="Pfam" id="PF13432">
    <property type="entry name" value="TPR_16"/>
    <property type="match status" value="4"/>
</dbReference>
<dbReference type="SUPFAM" id="SSF48452">
    <property type="entry name" value="TPR-like"/>
    <property type="match status" value="5"/>
</dbReference>
<reference evidence="4" key="1">
    <citation type="journal article" date="2019" name="Int. J. Syst. Evol. Microbiol.">
        <title>The Global Catalogue of Microorganisms (GCM) 10K type strain sequencing project: providing services to taxonomists for standard genome sequencing and annotation.</title>
        <authorList>
            <consortium name="The Broad Institute Genomics Platform"/>
            <consortium name="The Broad Institute Genome Sequencing Center for Infectious Disease"/>
            <person name="Wu L."/>
            <person name="Ma J."/>
        </authorList>
    </citation>
    <scope>NUCLEOTIDE SEQUENCE [LARGE SCALE GENOMIC DNA]</scope>
    <source>
        <strain evidence="4">CECT 8288</strain>
    </source>
</reference>
<dbReference type="EMBL" id="JBHRYN010000010">
    <property type="protein sequence ID" value="MFC3701592.1"/>
    <property type="molecule type" value="Genomic_DNA"/>
</dbReference>
<dbReference type="PANTHER" id="PTHR12558:SF13">
    <property type="entry name" value="CELL DIVISION CYCLE PROTEIN 27 HOMOLOG"/>
    <property type="match status" value="1"/>
</dbReference>
<dbReference type="Pfam" id="PF13429">
    <property type="entry name" value="TPR_15"/>
    <property type="match status" value="1"/>
</dbReference>
<dbReference type="PANTHER" id="PTHR12558">
    <property type="entry name" value="CELL DIVISION CYCLE 16,23,27"/>
    <property type="match status" value="1"/>
</dbReference>
<evidence type="ECO:0000313" key="4">
    <source>
        <dbReference type="Proteomes" id="UP001595710"/>
    </source>
</evidence>